<dbReference type="Gene3D" id="3.40.50.2000">
    <property type="entry name" value="Glycogen Phosphorylase B"/>
    <property type="match status" value="4"/>
</dbReference>
<keyword evidence="6" id="KW-1185">Reference proteome</keyword>
<keyword evidence="3" id="KW-0808">Transferase</keyword>
<dbReference type="InterPro" id="IPR002213">
    <property type="entry name" value="UDP_glucos_trans"/>
</dbReference>
<keyword evidence="4" id="KW-0472">Membrane</keyword>
<evidence type="ECO:0000256" key="2">
    <source>
        <dbReference type="ARBA" id="ARBA00022676"/>
    </source>
</evidence>
<sequence length="1075" mass="122509">MSRHSMIVALILATCVLHQGFTSRILGVFPLPSISHQVVYRGLTLALRERGHELVIVTTDPVNDPTLTNYTEIDVSILYGEFNKNLDWVAHRETNTWLESIQTLAPKFIQVTETVLGHPELKKLYSTNRGEKFDLLLIEMLVWPALFALGERLDVPVIGMSSLGLNVQMHYGIGNPIMPSHPSHWDAKIQVIGKLTFWQRLQNFVQLWTYLYWYRTDYLQAQQATARKYLGKDISDIGELEKNVSLVFVNQQSSISFVRPNIPRVIDIGGFHMSKETKPLSEDLQKILDKATQGFIYMSLGTNVKSIMLSNETRGEFIAAFSQLPYIVIWKFEGDVLPGQPDNVIIMKWAPQQSILAHPNIKAFVYQGGLQSTEEAISHAVPVIGLPVLADQDTLVNKMVSLGVGRNLNILSVNREDLLEAIRSVVLDIGYKQRMINLRDLIRDKPYDSLENAVWWTEHVIRHKGAPHLHSTIADDPWYQRQDMDLIFIISSATFIALIITLCVSYKFLVYSIHLLNHDRQFISKQKKSKTVVGKSRCDYFGRTIMSRYLISVTLILAIGDLHQVYAARILGIFPMPSLSHQVVFRGLTLALRERGHELVVVTPNPINDPTLKNYTEVDVSFLYDIFNKETDWIAGRNEDTWLGVLRRITPIFMMMTEGALGHSEVQKLHAPNSRENFDLMLIEMLYWPAYLPLAKRFDVPVVGMASLSLSVYMQYGIGNPIMASHPSNWDCGAAVLGDLTFWQRLKNFVRTWRFLYWYRTDYMQKQQEIARKYFGNDIPDIGDVEKNISLVFVNQQTPITFVRPNIPNIVGIGGFHVSNQSEPLSKDLQRTLDEATQGFIYMSLGSNVKSATLSKETRGEFIAAFSKLPYIVIWKFENDFLPDKPDNVFTVKWAPQQSILAHPNIKAFIYQGGLQSTEEAVSYAVPVIGLPVFADQDTQVDKMVSLGVGKQLEILTVNRVNLVETIESVVTDSSYKERMLKLRDLMEDKPYDSLENAVWWTEHVIRHKGAPHLHSTTADDPWYQQQDMDLIFIISSVISIALITALVVLYKVLVHSVRLLNRNHLPFDQKDKVC</sequence>
<proteinExistence type="inferred from homology"/>
<dbReference type="CDD" id="cd03784">
    <property type="entry name" value="GT1_Gtf-like"/>
    <property type="match status" value="2"/>
</dbReference>
<accession>A0A6J0BSI7</accession>
<keyword evidence="4" id="KW-1133">Transmembrane helix</keyword>
<evidence type="ECO:0000256" key="3">
    <source>
        <dbReference type="ARBA" id="ARBA00022679"/>
    </source>
</evidence>
<dbReference type="GO" id="GO:0008194">
    <property type="term" value="F:UDP-glycosyltransferase activity"/>
    <property type="evidence" value="ECO:0007669"/>
    <property type="project" value="InterPro"/>
</dbReference>
<dbReference type="OrthoDB" id="5835829at2759"/>
<feature type="signal peptide" evidence="5">
    <location>
        <begin position="1"/>
        <end position="22"/>
    </location>
</feature>
<evidence type="ECO:0000313" key="7">
    <source>
        <dbReference type="RefSeq" id="XP_015517435.2"/>
    </source>
</evidence>
<dbReference type="PANTHER" id="PTHR48043:SF159">
    <property type="entry name" value="EG:EG0003.4 PROTEIN-RELATED"/>
    <property type="match status" value="1"/>
</dbReference>
<dbReference type="KEGG" id="nlo:107222534"/>
<name>A0A6J0BSI7_NEOLC</name>
<dbReference type="PANTHER" id="PTHR48043">
    <property type="entry name" value="EG:EG0003.4 PROTEIN-RELATED"/>
    <property type="match status" value="1"/>
</dbReference>
<dbReference type="RefSeq" id="XP_015517435.2">
    <property type="nucleotide sequence ID" value="XM_015661949.2"/>
</dbReference>
<dbReference type="InterPro" id="IPR050271">
    <property type="entry name" value="UDP-glycosyltransferase"/>
</dbReference>
<evidence type="ECO:0000256" key="5">
    <source>
        <dbReference type="SAM" id="SignalP"/>
    </source>
</evidence>
<evidence type="ECO:0000256" key="1">
    <source>
        <dbReference type="ARBA" id="ARBA00009995"/>
    </source>
</evidence>
<dbReference type="SUPFAM" id="SSF53756">
    <property type="entry name" value="UDP-Glycosyltransferase/glycogen phosphorylase"/>
    <property type="match status" value="2"/>
</dbReference>
<dbReference type="Pfam" id="PF00201">
    <property type="entry name" value="UDPGT"/>
    <property type="match status" value="2"/>
</dbReference>
<evidence type="ECO:0000256" key="4">
    <source>
        <dbReference type="SAM" id="Phobius"/>
    </source>
</evidence>
<comment type="similarity">
    <text evidence="1">Belongs to the UDP-glycosyltransferase family.</text>
</comment>
<dbReference type="Proteomes" id="UP000829291">
    <property type="component" value="Chromosome 7"/>
</dbReference>
<keyword evidence="5" id="KW-0732">Signal</keyword>
<keyword evidence="4" id="KW-0812">Transmembrane</keyword>
<feature type="chain" id="PRO_5046059517" evidence="5">
    <location>
        <begin position="23"/>
        <end position="1075"/>
    </location>
</feature>
<protein>
    <submittedName>
        <fullName evidence="7">Uncharacterized protein LOC107222534</fullName>
    </submittedName>
</protein>
<dbReference type="AlphaFoldDB" id="A0A6J0BSI7"/>
<reference evidence="7" key="1">
    <citation type="submission" date="2025-08" db="UniProtKB">
        <authorList>
            <consortium name="RefSeq"/>
        </authorList>
    </citation>
    <scope>IDENTIFICATION</scope>
    <source>
        <tissue evidence="7">Thorax and Abdomen</tissue>
    </source>
</reference>
<dbReference type="InParanoid" id="A0A6J0BSI7"/>
<evidence type="ECO:0000313" key="6">
    <source>
        <dbReference type="Proteomes" id="UP000829291"/>
    </source>
</evidence>
<feature type="transmembrane region" description="Helical" evidence="4">
    <location>
        <begin position="486"/>
        <end position="510"/>
    </location>
</feature>
<feature type="transmembrane region" description="Helical" evidence="4">
    <location>
        <begin position="549"/>
        <end position="567"/>
    </location>
</feature>
<gene>
    <name evidence="7" type="primary">LOC107222534</name>
</gene>
<dbReference type="GeneID" id="107222534"/>
<feature type="transmembrane region" description="Helical" evidence="4">
    <location>
        <begin position="1031"/>
        <end position="1054"/>
    </location>
</feature>
<keyword evidence="2" id="KW-0328">Glycosyltransferase</keyword>
<organism evidence="7">
    <name type="scientific">Neodiprion lecontei</name>
    <name type="common">Redheaded pine sawfly</name>
    <dbReference type="NCBI Taxonomy" id="441921"/>
    <lineage>
        <taxon>Eukaryota</taxon>
        <taxon>Metazoa</taxon>
        <taxon>Ecdysozoa</taxon>
        <taxon>Arthropoda</taxon>
        <taxon>Hexapoda</taxon>
        <taxon>Insecta</taxon>
        <taxon>Pterygota</taxon>
        <taxon>Neoptera</taxon>
        <taxon>Endopterygota</taxon>
        <taxon>Hymenoptera</taxon>
        <taxon>Tenthredinoidea</taxon>
        <taxon>Diprionidae</taxon>
        <taxon>Diprioninae</taxon>
        <taxon>Neodiprion</taxon>
    </lineage>
</organism>